<sequence length="135" mass="13291">MSIFGKIMDKILGRSPAAAAPAPAARPAAAPGVAPVAKPAVAAAPAGAAPVDVEAVLSQMAGGAAGGGGNWRTSIVDLLKLLDLDSDMAARRELAEELGVHAGEHGSAEQNIALHKAVMAKLAANGGKVPASMQD</sequence>
<protein>
    <submittedName>
        <fullName evidence="2">DUF3597 domain-containing protein</fullName>
    </submittedName>
</protein>
<dbReference type="Pfam" id="PF12200">
    <property type="entry name" value="DUF3597"/>
    <property type="match status" value="1"/>
</dbReference>
<reference evidence="2 3" key="1">
    <citation type="submission" date="2019-07" db="EMBL/GenBank/DDBJ databases">
        <title>Novel species isolated from glacier.</title>
        <authorList>
            <person name="Liu Q."/>
            <person name="Xin Y.-H."/>
        </authorList>
    </citation>
    <scope>NUCLEOTIDE SEQUENCE [LARGE SCALE GENOMIC DNA]</scope>
    <source>
        <strain evidence="2 3">LB1R16</strain>
    </source>
</reference>
<proteinExistence type="predicted"/>
<gene>
    <name evidence="2" type="ORF">FMM06_02205</name>
</gene>
<dbReference type="InterPro" id="IPR022016">
    <property type="entry name" value="DUF3597"/>
</dbReference>
<name>A0A552UFP2_9SPHN</name>
<evidence type="ECO:0000313" key="2">
    <source>
        <dbReference type="EMBL" id="TRW17042.1"/>
    </source>
</evidence>
<evidence type="ECO:0000259" key="1">
    <source>
        <dbReference type="Pfam" id="PF12200"/>
    </source>
</evidence>
<dbReference type="AlphaFoldDB" id="A0A552UFP2"/>
<dbReference type="Proteomes" id="UP000317894">
    <property type="component" value="Unassembled WGS sequence"/>
</dbReference>
<dbReference type="SUPFAM" id="SSF158634">
    <property type="entry name" value="RPA2825-like"/>
    <property type="match status" value="1"/>
</dbReference>
<comment type="caution">
    <text evidence="2">The sequence shown here is derived from an EMBL/GenBank/DDBJ whole genome shotgun (WGS) entry which is preliminary data.</text>
</comment>
<dbReference type="EMBL" id="VJWA01000001">
    <property type="protein sequence ID" value="TRW17042.1"/>
    <property type="molecule type" value="Genomic_DNA"/>
</dbReference>
<organism evidence="2 3">
    <name type="scientific">Glacieibacterium frigidum</name>
    <dbReference type="NCBI Taxonomy" id="2593303"/>
    <lineage>
        <taxon>Bacteria</taxon>
        <taxon>Pseudomonadati</taxon>
        <taxon>Pseudomonadota</taxon>
        <taxon>Alphaproteobacteria</taxon>
        <taxon>Sphingomonadales</taxon>
        <taxon>Sphingosinicellaceae</taxon>
        <taxon>Glacieibacterium</taxon>
    </lineage>
</organism>
<dbReference type="OrthoDB" id="9812045at2"/>
<accession>A0A552UFP2</accession>
<feature type="domain" description="DUF3597" evidence="1">
    <location>
        <begin position="3"/>
        <end position="130"/>
    </location>
</feature>
<evidence type="ECO:0000313" key="3">
    <source>
        <dbReference type="Proteomes" id="UP000317894"/>
    </source>
</evidence>
<keyword evidence="3" id="KW-1185">Reference proteome</keyword>
<dbReference type="RefSeq" id="WP_143554586.1">
    <property type="nucleotide sequence ID" value="NZ_VJWA01000001.1"/>
</dbReference>